<dbReference type="AlphaFoldDB" id="A0A6J6X3N6"/>
<sequence length="269" mass="29944">MSALDRPRYGRINKEYGMKLAFCKPEDDGPVWMVNLMKYREKAEYADGRQSDISGLEADDRYAPLGPLRKLGAYPVFLAVVETQLTGDEPVWDRIGIVKYPKSASIIEMQSMPDFEELHAHKEAGMQQTFVIGSHPMPTPELPADAPSLDAVPFPSTPTDGAIIVMHALKFADGVEHTTLDSYHDAEGEAAVAHGARITGWFKVEGTIMGDGRNWDQIRFHEYPSRAAFMAATNDAQAIKDQQKRESVVDSYSMILRPSINKLAQSTQR</sequence>
<gene>
    <name evidence="1" type="ORF">UFOPK2975_00491</name>
</gene>
<dbReference type="Gene3D" id="3.30.70.100">
    <property type="match status" value="2"/>
</dbReference>
<name>A0A6J6X3N6_9ZZZZ</name>
<protein>
    <submittedName>
        <fullName evidence="1">Unannotated protein</fullName>
    </submittedName>
</protein>
<organism evidence="1">
    <name type="scientific">freshwater metagenome</name>
    <dbReference type="NCBI Taxonomy" id="449393"/>
    <lineage>
        <taxon>unclassified sequences</taxon>
        <taxon>metagenomes</taxon>
        <taxon>ecological metagenomes</taxon>
    </lineage>
</organism>
<accession>A0A6J6X3N6</accession>
<reference evidence="1" key="1">
    <citation type="submission" date="2020-05" db="EMBL/GenBank/DDBJ databases">
        <authorList>
            <person name="Chiriac C."/>
            <person name="Salcher M."/>
            <person name="Ghai R."/>
            <person name="Kavagutti S V."/>
        </authorList>
    </citation>
    <scope>NUCLEOTIDE SEQUENCE</scope>
</reference>
<evidence type="ECO:0000313" key="1">
    <source>
        <dbReference type="EMBL" id="CAB4789748.1"/>
    </source>
</evidence>
<dbReference type="EMBL" id="CAFAAG010000024">
    <property type="protein sequence ID" value="CAB4789748.1"/>
    <property type="molecule type" value="Genomic_DNA"/>
</dbReference>
<proteinExistence type="predicted"/>